<organism evidence="4 5">
    <name type="scientific">Bodo saltans</name>
    <name type="common">Flagellated protozoan</name>
    <dbReference type="NCBI Taxonomy" id="75058"/>
    <lineage>
        <taxon>Eukaryota</taxon>
        <taxon>Discoba</taxon>
        <taxon>Euglenozoa</taxon>
        <taxon>Kinetoplastea</taxon>
        <taxon>Metakinetoplastina</taxon>
        <taxon>Eubodonida</taxon>
        <taxon>Bodonidae</taxon>
        <taxon>Bodo</taxon>
    </lineage>
</organism>
<dbReference type="Pfam" id="PF13450">
    <property type="entry name" value="NAD_binding_8"/>
    <property type="match status" value="1"/>
</dbReference>
<sequence>MRIVIVGAGLSGLSLAAFLRRLSIDCVVLEQAPFLHANFQVPVTLYANALSCYKAFGFGAFFDQQLVAPEESFGIRDAQGNWLKEITNNNVSLDALRDHDAIPLSTAPPANSNSIVSRAIAEERRIEMGRVPLRGTFPAKKLKHMLRQFTPEVRFGCRVVDLVPHDGIKGGVHVVLADGTTEWGDVVVGADGMHSTIRKLLYPEERVATSCKSLGMQMIDGVTAVAGVSEALGESPCEFWGNQSSVSYMPLFHHGERKVAFTATLYQAPEELVNIDVDPLDGDQIRTMYRGVLFFFTCRCFIMGKGRWHLLQLFTKPQKNL</sequence>
<dbReference type="VEuPathDB" id="TriTrypDB:BSAL_02150"/>
<dbReference type="GO" id="GO:0004497">
    <property type="term" value="F:monooxygenase activity"/>
    <property type="evidence" value="ECO:0007669"/>
    <property type="project" value="UniProtKB-KW"/>
</dbReference>
<dbReference type="InterPro" id="IPR036188">
    <property type="entry name" value="FAD/NAD-bd_sf"/>
</dbReference>
<dbReference type="InterPro" id="IPR050493">
    <property type="entry name" value="FAD-dep_Monooxygenase_BioMet"/>
</dbReference>
<dbReference type="PRINTS" id="PR00420">
    <property type="entry name" value="RNGMNOXGNASE"/>
</dbReference>
<dbReference type="AlphaFoldDB" id="A0A0S4JJD8"/>
<evidence type="ECO:0000313" key="5">
    <source>
        <dbReference type="Proteomes" id="UP000051952"/>
    </source>
</evidence>
<dbReference type="OrthoDB" id="47494at2759"/>
<dbReference type="PANTHER" id="PTHR13789:SF309">
    <property type="entry name" value="PUTATIVE (AFU_ORTHOLOGUE AFUA_6G14510)-RELATED"/>
    <property type="match status" value="1"/>
</dbReference>
<keyword evidence="5" id="KW-1185">Reference proteome</keyword>
<proteinExistence type="predicted"/>
<dbReference type="EMBL" id="CYKH01001855">
    <property type="protein sequence ID" value="CUG90677.1"/>
    <property type="molecule type" value="Genomic_DNA"/>
</dbReference>
<reference evidence="5" key="1">
    <citation type="submission" date="2015-09" db="EMBL/GenBank/DDBJ databases">
        <authorList>
            <consortium name="Pathogen Informatics"/>
        </authorList>
    </citation>
    <scope>NUCLEOTIDE SEQUENCE [LARGE SCALE GENOMIC DNA]</scope>
    <source>
        <strain evidence="5">Lake Konstanz</strain>
    </source>
</reference>
<protein>
    <submittedName>
        <fullName evidence="4">NAD-binding protein, putative</fullName>
    </submittedName>
</protein>
<feature type="signal peptide" evidence="3">
    <location>
        <begin position="1"/>
        <end position="16"/>
    </location>
</feature>
<feature type="chain" id="PRO_5006622536" evidence="3">
    <location>
        <begin position="17"/>
        <end position="321"/>
    </location>
</feature>
<evidence type="ECO:0000313" key="4">
    <source>
        <dbReference type="EMBL" id="CUG90677.1"/>
    </source>
</evidence>
<evidence type="ECO:0000256" key="2">
    <source>
        <dbReference type="ARBA" id="ARBA00023033"/>
    </source>
</evidence>
<dbReference type="Gene3D" id="3.50.50.60">
    <property type="entry name" value="FAD/NAD(P)-binding domain"/>
    <property type="match status" value="1"/>
</dbReference>
<keyword evidence="3" id="KW-0732">Signal</keyword>
<evidence type="ECO:0000256" key="3">
    <source>
        <dbReference type="SAM" id="SignalP"/>
    </source>
</evidence>
<keyword evidence="2" id="KW-0503">Monooxygenase</keyword>
<accession>A0A0S4JJD8</accession>
<dbReference type="PANTHER" id="PTHR13789">
    <property type="entry name" value="MONOOXYGENASE"/>
    <property type="match status" value="1"/>
</dbReference>
<name>A0A0S4JJD8_BODSA</name>
<dbReference type="Proteomes" id="UP000051952">
    <property type="component" value="Unassembled WGS sequence"/>
</dbReference>
<gene>
    <name evidence="4" type="ORF">BSAL_02150</name>
</gene>
<dbReference type="SUPFAM" id="SSF51905">
    <property type="entry name" value="FAD/NAD(P)-binding domain"/>
    <property type="match status" value="1"/>
</dbReference>
<keyword evidence="1" id="KW-0560">Oxidoreductase</keyword>
<evidence type="ECO:0000256" key="1">
    <source>
        <dbReference type="ARBA" id="ARBA00023002"/>
    </source>
</evidence>